<proteinExistence type="predicted"/>
<dbReference type="HOGENOM" id="CLU_2835522_0_0_1"/>
<name>A0A0E0Q5M5_ORYRU</name>
<evidence type="ECO:0000313" key="2">
    <source>
        <dbReference type="Proteomes" id="UP000008022"/>
    </source>
</evidence>
<dbReference type="Proteomes" id="UP000008022">
    <property type="component" value="Unassembled WGS sequence"/>
</dbReference>
<protein>
    <submittedName>
        <fullName evidence="1">Uncharacterized protein</fullName>
    </submittedName>
</protein>
<sequence>MAAGGCFPPWCVGSTCPPPSWLAGEEGSSWWTKVNRGEHSQVVVLNISGDFIHLNELQEVQFVVEPFK</sequence>
<organism evidence="1 2">
    <name type="scientific">Oryza rufipogon</name>
    <name type="common">Brownbeard rice</name>
    <name type="synonym">Asian wild rice</name>
    <dbReference type="NCBI Taxonomy" id="4529"/>
    <lineage>
        <taxon>Eukaryota</taxon>
        <taxon>Viridiplantae</taxon>
        <taxon>Streptophyta</taxon>
        <taxon>Embryophyta</taxon>
        <taxon>Tracheophyta</taxon>
        <taxon>Spermatophyta</taxon>
        <taxon>Magnoliopsida</taxon>
        <taxon>Liliopsida</taxon>
        <taxon>Poales</taxon>
        <taxon>Poaceae</taxon>
        <taxon>BOP clade</taxon>
        <taxon>Oryzoideae</taxon>
        <taxon>Oryzeae</taxon>
        <taxon>Oryzinae</taxon>
        <taxon>Oryza</taxon>
    </lineage>
</organism>
<dbReference type="AlphaFoldDB" id="A0A0E0Q5M5"/>
<reference evidence="1" key="2">
    <citation type="submission" date="2015-06" db="UniProtKB">
        <authorList>
            <consortium name="EnsemblPlants"/>
        </authorList>
    </citation>
    <scope>IDENTIFICATION</scope>
</reference>
<keyword evidence="2" id="KW-1185">Reference proteome</keyword>
<evidence type="ECO:0000313" key="1">
    <source>
        <dbReference type="EnsemblPlants" id="ORUFI07G07300.1"/>
    </source>
</evidence>
<dbReference type="EnsemblPlants" id="ORUFI07G07300.1">
    <property type="protein sequence ID" value="ORUFI07G07300.1"/>
    <property type="gene ID" value="ORUFI07G07300"/>
</dbReference>
<reference evidence="2" key="1">
    <citation type="submission" date="2013-06" db="EMBL/GenBank/DDBJ databases">
        <authorList>
            <person name="Zhao Q."/>
        </authorList>
    </citation>
    <scope>NUCLEOTIDE SEQUENCE</scope>
    <source>
        <strain evidence="2">cv. W1943</strain>
    </source>
</reference>
<accession>A0A0E0Q5M5</accession>
<dbReference type="Gramene" id="ORUFI07G07300.1">
    <property type="protein sequence ID" value="ORUFI07G07300.1"/>
    <property type="gene ID" value="ORUFI07G07300"/>
</dbReference>